<evidence type="ECO:0000256" key="1">
    <source>
        <dbReference type="SAM" id="Coils"/>
    </source>
</evidence>
<protein>
    <recommendedName>
        <fullName evidence="3">BZIP domain-containing protein</fullName>
    </recommendedName>
</protein>
<dbReference type="CDD" id="cd14686">
    <property type="entry name" value="bZIP"/>
    <property type="match status" value="1"/>
</dbReference>
<feature type="coiled-coil region" evidence="1">
    <location>
        <begin position="470"/>
        <end position="511"/>
    </location>
</feature>
<feature type="domain" description="BZIP" evidence="3">
    <location>
        <begin position="457"/>
        <end position="472"/>
    </location>
</feature>
<dbReference type="Pfam" id="PF07716">
    <property type="entry name" value="bZIP_2"/>
    <property type="match status" value="1"/>
</dbReference>
<gene>
    <name evidence="4" type="ORF">FFLO_02943</name>
</gene>
<comment type="caution">
    <text evidence="4">The sequence shown here is derived from an EMBL/GenBank/DDBJ whole genome shotgun (WGS) entry which is preliminary data.</text>
</comment>
<evidence type="ECO:0000256" key="2">
    <source>
        <dbReference type="SAM" id="MobiDB-lite"/>
    </source>
</evidence>
<dbReference type="InterPro" id="IPR004827">
    <property type="entry name" value="bZIP"/>
</dbReference>
<sequence length="513" mass="56249">MSNASPTVPMAEPPSYETQQARHPGQQPPQNQQQQQQQLQQQYHHPASTTSAMNGFYHAIQQRHGQADAMIKDGEMAHQNQANVSLFSPWFNFGTSGAAFLPMPSPSLGDSINDTFVPWSENIFSSGLTPTPGQPMSQNYPIHDMHTHMQGGGEDRTFIKQEAPFMPFAMPNMGGGDNKRQGPAADLRKESLASGPGSVSRVDSSSSGASAASMLMDGNVRTPTPLFKSREPPRSFDSAGSYFTYPRPGGPEQMPSSYQHQPQLYSHQSDTSQQAVQPSQLFHQSQPSFQGHVPNQFMSFPPGLMQQNISQHQSYMHQPDRQNSRESTSSEASSISPAMLNSRAPRTGSPVSMYSDDVLHSISAQTSPRSQVSLHLPGPNYNNTASGSAGQYTSGPGSLLKTHRDSTSSMQTDMSADGVDGVDVNADDDPDSMRKEKNGMIWGMDAPTYYKMSAVERKKLRNKLSARTHRVKRKQKAQDTEQQLEVARDEIDQLRAENAALQARLAKYEGGQC</sequence>
<dbReference type="InterPro" id="IPR046347">
    <property type="entry name" value="bZIP_sf"/>
</dbReference>
<feature type="compositionally biased region" description="Polar residues" evidence="2">
    <location>
        <begin position="254"/>
        <end position="280"/>
    </location>
</feature>
<keyword evidence="5" id="KW-1185">Reference proteome</keyword>
<feature type="compositionally biased region" description="Polar residues" evidence="2">
    <location>
        <begin position="362"/>
        <end position="373"/>
    </location>
</feature>
<evidence type="ECO:0000313" key="5">
    <source>
        <dbReference type="Proteomes" id="UP000812966"/>
    </source>
</evidence>
<name>A0A8K0JS20_9TREE</name>
<dbReference type="PROSITE" id="PS00036">
    <property type="entry name" value="BZIP_BASIC"/>
    <property type="match status" value="1"/>
</dbReference>
<dbReference type="Proteomes" id="UP000812966">
    <property type="component" value="Unassembled WGS sequence"/>
</dbReference>
<feature type="compositionally biased region" description="Polar residues" evidence="2">
    <location>
        <begin position="380"/>
        <end position="396"/>
    </location>
</feature>
<proteinExistence type="predicted"/>
<feature type="region of interest" description="Disordered" evidence="2">
    <location>
        <begin position="311"/>
        <end position="437"/>
    </location>
</feature>
<dbReference type="EMBL" id="JABELV010000050">
    <property type="protein sequence ID" value="KAG7553658.1"/>
    <property type="molecule type" value="Genomic_DNA"/>
</dbReference>
<accession>A0A8K0JS20</accession>
<feature type="region of interest" description="Disordered" evidence="2">
    <location>
        <begin position="169"/>
        <end position="280"/>
    </location>
</feature>
<feature type="region of interest" description="Disordered" evidence="2">
    <location>
        <begin position="1"/>
        <end position="46"/>
    </location>
</feature>
<evidence type="ECO:0000259" key="3">
    <source>
        <dbReference type="PROSITE" id="PS00036"/>
    </source>
</evidence>
<feature type="compositionally biased region" description="Low complexity" evidence="2">
    <location>
        <begin position="28"/>
        <end position="42"/>
    </location>
</feature>
<organism evidence="4 5">
    <name type="scientific">Filobasidium floriforme</name>
    <dbReference type="NCBI Taxonomy" id="5210"/>
    <lineage>
        <taxon>Eukaryota</taxon>
        <taxon>Fungi</taxon>
        <taxon>Dikarya</taxon>
        <taxon>Basidiomycota</taxon>
        <taxon>Agaricomycotina</taxon>
        <taxon>Tremellomycetes</taxon>
        <taxon>Filobasidiales</taxon>
        <taxon>Filobasidiaceae</taxon>
        <taxon>Filobasidium</taxon>
    </lineage>
</organism>
<dbReference type="SUPFAM" id="SSF57959">
    <property type="entry name" value="Leucine zipper domain"/>
    <property type="match status" value="1"/>
</dbReference>
<dbReference type="GO" id="GO:0003700">
    <property type="term" value="F:DNA-binding transcription factor activity"/>
    <property type="evidence" value="ECO:0007669"/>
    <property type="project" value="InterPro"/>
</dbReference>
<feature type="compositionally biased region" description="Low complexity" evidence="2">
    <location>
        <begin position="194"/>
        <end position="213"/>
    </location>
</feature>
<evidence type="ECO:0000313" key="4">
    <source>
        <dbReference type="EMBL" id="KAG7553658.1"/>
    </source>
</evidence>
<keyword evidence="1" id="KW-0175">Coiled coil</keyword>
<feature type="compositionally biased region" description="Low complexity" evidence="2">
    <location>
        <begin position="325"/>
        <end position="336"/>
    </location>
</feature>
<dbReference type="AlphaFoldDB" id="A0A8K0JS20"/>
<reference evidence="4" key="1">
    <citation type="submission" date="2020-04" db="EMBL/GenBank/DDBJ databases">
        <title>Analysis of mating type loci in Filobasidium floriforme.</title>
        <authorList>
            <person name="Nowrousian M."/>
        </authorList>
    </citation>
    <scope>NUCLEOTIDE SEQUENCE</scope>
    <source>
        <strain evidence="4">CBS 6242</strain>
    </source>
</reference>